<gene>
    <name evidence="7" type="ORF">P280DRAFT_466150</name>
</gene>
<evidence type="ECO:0000256" key="3">
    <source>
        <dbReference type="ARBA" id="ARBA00022692"/>
    </source>
</evidence>
<feature type="transmembrane region" description="Helical" evidence="6">
    <location>
        <begin position="52"/>
        <end position="71"/>
    </location>
</feature>
<comment type="subcellular location">
    <subcellularLocation>
        <location evidence="1">Membrane</location>
    </subcellularLocation>
</comment>
<dbReference type="InterPro" id="IPR000612">
    <property type="entry name" value="PMP3"/>
</dbReference>
<reference evidence="7" key="1">
    <citation type="journal article" date="2020" name="Stud. Mycol.">
        <title>101 Dothideomycetes genomes: a test case for predicting lifestyles and emergence of pathogens.</title>
        <authorList>
            <person name="Haridas S."/>
            <person name="Albert R."/>
            <person name="Binder M."/>
            <person name="Bloem J."/>
            <person name="Labutti K."/>
            <person name="Salamov A."/>
            <person name="Andreopoulos B."/>
            <person name="Baker S."/>
            <person name="Barry K."/>
            <person name="Bills G."/>
            <person name="Bluhm B."/>
            <person name="Cannon C."/>
            <person name="Castanera R."/>
            <person name="Culley D."/>
            <person name="Daum C."/>
            <person name="Ezra D."/>
            <person name="Gonzalez J."/>
            <person name="Henrissat B."/>
            <person name="Kuo A."/>
            <person name="Liang C."/>
            <person name="Lipzen A."/>
            <person name="Lutzoni F."/>
            <person name="Magnuson J."/>
            <person name="Mondo S."/>
            <person name="Nolan M."/>
            <person name="Ohm R."/>
            <person name="Pangilinan J."/>
            <person name="Park H.-J."/>
            <person name="Ramirez L."/>
            <person name="Alfaro M."/>
            <person name="Sun H."/>
            <person name="Tritt A."/>
            <person name="Yoshinaga Y."/>
            <person name="Zwiers L.-H."/>
            <person name="Turgeon B."/>
            <person name="Goodwin S."/>
            <person name="Spatafora J."/>
            <person name="Crous P."/>
            <person name="Grigoriev I."/>
        </authorList>
    </citation>
    <scope>NUCLEOTIDE SEQUENCE</scope>
    <source>
        <strain evidence="7">CBS 473.64</strain>
    </source>
</reference>
<protein>
    <submittedName>
        <fullName evidence="7">Uncharacterized protein</fullName>
    </submittedName>
</protein>
<evidence type="ECO:0000313" key="7">
    <source>
        <dbReference type="EMBL" id="KAF2644887.1"/>
    </source>
</evidence>
<evidence type="ECO:0000256" key="4">
    <source>
        <dbReference type="ARBA" id="ARBA00022989"/>
    </source>
</evidence>
<feature type="transmembrane region" description="Helical" evidence="6">
    <location>
        <begin position="21"/>
        <end position="40"/>
    </location>
</feature>
<dbReference type="Pfam" id="PF01679">
    <property type="entry name" value="Pmp3"/>
    <property type="match status" value="1"/>
</dbReference>
<dbReference type="GO" id="GO:0016020">
    <property type="term" value="C:membrane"/>
    <property type="evidence" value="ECO:0007669"/>
    <property type="project" value="UniProtKB-SubCell"/>
</dbReference>
<proteinExistence type="inferred from homology"/>
<evidence type="ECO:0000256" key="2">
    <source>
        <dbReference type="ARBA" id="ARBA00009530"/>
    </source>
</evidence>
<comment type="similarity">
    <text evidence="2">Belongs to the UPF0057 (PMP3) family.</text>
</comment>
<evidence type="ECO:0000256" key="6">
    <source>
        <dbReference type="SAM" id="Phobius"/>
    </source>
</evidence>
<keyword evidence="5 6" id="KW-0472">Membrane</keyword>
<evidence type="ECO:0000256" key="1">
    <source>
        <dbReference type="ARBA" id="ARBA00004370"/>
    </source>
</evidence>
<keyword evidence="4 6" id="KW-1133">Transmembrane helix</keyword>
<evidence type="ECO:0000256" key="5">
    <source>
        <dbReference type="ARBA" id="ARBA00023136"/>
    </source>
</evidence>
<name>A0A6A6SCK1_9PLEO</name>
<keyword evidence="8" id="KW-1185">Reference proteome</keyword>
<dbReference type="OrthoDB" id="3795589at2759"/>
<dbReference type="EMBL" id="MU006778">
    <property type="protein sequence ID" value="KAF2644887.1"/>
    <property type="molecule type" value="Genomic_DNA"/>
</dbReference>
<accession>A0A6A6SCK1</accession>
<keyword evidence="3 6" id="KW-0812">Transmembrane</keyword>
<sequence length="116" mass="12845">MSASTVRTQPSSVALPKNSPGKAFGLIILSIFLPPLAIYLDGGSLLSVCLNFVVWINLVLPSIIWSIVFVCRSRERRGMSRPARYSLWVKHEEGARPYSHVAPKEQHTEQKNAKGA</sequence>
<dbReference type="PROSITE" id="PS01309">
    <property type="entry name" value="UPF0057"/>
    <property type="match status" value="1"/>
</dbReference>
<organism evidence="7 8">
    <name type="scientific">Massarina eburnea CBS 473.64</name>
    <dbReference type="NCBI Taxonomy" id="1395130"/>
    <lineage>
        <taxon>Eukaryota</taxon>
        <taxon>Fungi</taxon>
        <taxon>Dikarya</taxon>
        <taxon>Ascomycota</taxon>
        <taxon>Pezizomycotina</taxon>
        <taxon>Dothideomycetes</taxon>
        <taxon>Pleosporomycetidae</taxon>
        <taxon>Pleosporales</taxon>
        <taxon>Massarineae</taxon>
        <taxon>Massarinaceae</taxon>
        <taxon>Massarina</taxon>
    </lineage>
</organism>
<dbReference type="Proteomes" id="UP000799753">
    <property type="component" value="Unassembled WGS sequence"/>
</dbReference>
<evidence type="ECO:0000313" key="8">
    <source>
        <dbReference type="Proteomes" id="UP000799753"/>
    </source>
</evidence>
<dbReference type="AlphaFoldDB" id="A0A6A6SCK1"/>